<accession>A0A6I5RT07</accession>
<evidence type="ECO:0000256" key="3">
    <source>
        <dbReference type="ARBA" id="ARBA00022763"/>
    </source>
</evidence>
<dbReference type="InterPro" id="IPR003738">
    <property type="entry name" value="SRAP"/>
</dbReference>
<evidence type="ECO:0000256" key="8">
    <source>
        <dbReference type="RuleBase" id="RU364100"/>
    </source>
</evidence>
<evidence type="ECO:0000256" key="7">
    <source>
        <dbReference type="ARBA" id="ARBA00023239"/>
    </source>
</evidence>
<keyword evidence="3" id="KW-0227">DNA damage</keyword>
<dbReference type="SUPFAM" id="SSF143081">
    <property type="entry name" value="BB1717-like"/>
    <property type="match status" value="1"/>
</dbReference>
<dbReference type="Proteomes" id="UP000471751">
    <property type="component" value="Unassembled WGS sequence"/>
</dbReference>
<dbReference type="AlphaFoldDB" id="A0A6I5RT07"/>
<dbReference type="EC" id="3.4.-.-" evidence="8"/>
<evidence type="ECO:0000313" key="9">
    <source>
        <dbReference type="EMBL" id="NES10776.1"/>
    </source>
</evidence>
<keyword evidence="6" id="KW-0238">DNA-binding</keyword>
<dbReference type="GO" id="GO:0008233">
    <property type="term" value="F:peptidase activity"/>
    <property type="evidence" value="ECO:0007669"/>
    <property type="project" value="UniProtKB-KW"/>
</dbReference>
<comment type="caution">
    <text evidence="9">The sequence shown here is derived from an EMBL/GenBank/DDBJ whole genome shotgun (WGS) entry which is preliminary data.</text>
</comment>
<dbReference type="GO" id="GO:0006508">
    <property type="term" value="P:proteolysis"/>
    <property type="evidence" value="ECO:0007669"/>
    <property type="project" value="UniProtKB-KW"/>
</dbReference>
<keyword evidence="5" id="KW-0190">Covalent protein-DNA linkage</keyword>
<evidence type="ECO:0000256" key="6">
    <source>
        <dbReference type="ARBA" id="ARBA00023125"/>
    </source>
</evidence>
<dbReference type="GO" id="GO:0003697">
    <property type="term" value="F:single-stranded DNA binding"/>
    <property type="evidence" value="ECO:0007669"/>
    <property type="project" value="InterPro"/>
</dbReference>
<dbReference type="PANTHER" id="PTHR13604:SF0">
    <property type="entry name" value="ABASIC SITE PROCESSING PROTEIN HMCES"/>
    <property type="match status" value="1"/>
</dbReference>
<reference evidence="9 10" key="1">
    <citation type="submission" date="2020-02" db="EMBL/GenBank/DDBJ databases">
        <title>Broccoli isolated Pseudomonas sp.</title>
        <authorList>
            <person name="Fujikawa T."/>
            <person name="Sawada H."/>
        </authorList>
    </citation>
    <scope>NUCLEOTIDE SEQUENCE [LARGE SCALE GENOMIC DNA]</scope>
    <source>
        <strain evidence="9 10">JCM 32154</strain>
    </source>
</reference>
<dbReference type="GO" id="GO:0016829">
    <property type="term" value="F:lyase activity"/>
    <property type="evidence" value="ECO:0007669"/>
    <property type="project" value="UniProtKB-KW"/>
</dbReference>
<keyword evidence="10" id="KW-1185">Reference proteome</keyword>
<dbReference type="PANTHER" id="PTHR13604">
    <property type="entry name" value="DC12-RELATED"/>
    <property type="match status" value="1"/>
</dbReference>
<organism evidence="9 10">
    <name type="scientific">Pseudomonas laurentiana</name>
    <dbReference type="NCBI Taxonomy" id="2364649"/>
    <lineage>
        <taxon>Bacteria</taxon>
        <taxon>Pseudomonadati</taxon>
        <taxon>Pseudomonadota</taxon>
        <taxon>Gammaproteobacteria</taxon>
        <taxon>Pseudomonadales</taxon>
        <taxon>Pseudomonadaceae</taxon>
        <taxon>Pseudomonas</taxon>
    </lineage>
</organism>
<dbReference type="InterPro" id="IPR036590">
    <property type="entry name" value="SRAP-like"/>
</dbReference>
<keyword evidence="4 8" id="KW-0378">Hydrolase</keyword>
<proteinExistence type="inferred from homology"/>
<evidence type="ECO:0000256" key="5">
    <source>
        <dbReference type="ARBA" id="ARBA00023124"/>
    </source>
</evidence>
<dbReference type="Gene3D" id="3.90.1680.10">
    <property type="entry name" value="SOS response associated peptidase-like"/>
    <property type="match status" value="1"/>
</dbReference>
<comment type="similarity">
    <text evidence="1 8">Belongs to the SOS response-associated peptidase family.</text>
</comment>
<name>A0A6I5RT07_9PSED</name>
<evidence type="ECO:0000313" key="10">
    <source>
        <dbReference type="Proteomes" id="UP000471751"/>
    </source>
</evidence>
<dbReference type="RefSeq" id="WP_163937416.1">
    <property type="nucleotide sequence ID" value="NZ_BMQU01000003.1"/>
</dbReference>
<gene>
    <name evidence="9" type="ORF">G3O07_15195</name>
</gene>
<protein>
    <recommendedName>
        <fullName evidence="8">Abasic site processing protein</fullName>
        <ecNumber evidence="8">3.4.-.-</ecNumber>
    </recommendedName>
</protein>
<keyword evidence="7" id="KW-0456">Lyase</keyword>
<dbReference type="EMBL" id="JAAHBT010000162">
    <property type="protein sequence ID" value="NES10776.1"/>
    <property type="molecule type" value="Genomic_DNA"/>
</dbReference>
<evidence type="ECO:0000256" key="1">
    <source>
        <dbReference type="ARBA" id="ARBA00008136"/>
    </source>
</evidence>
<evidence type="ECO:0000256" key="2">
    <source>
        <dbReference type="ARBA" id="ARBA00022670"/>
    </source>
</evidence>
<dbReference type="Pfam" id="PF02586">
    <property type="entry name" value="SRAP"/>
    <property type="match status" value="1"/>
</dbReference>
<sequence>MCGRISQYRGLHEFADTLNMDGAWRNNVGSQPLMRYNIAPSTPVAVMRVDDAGLRADLVKWGWRPHWATDRAPPINARAEKVAHGPFFRAIWPNRAITPVDGWFEWVDEGGPKKQPYYIRRRDRRPALCASIGQFAGSDHDGFVIITADAQGGMVDVHDRRPAVLAPALAREWIDPATSREHAEQLVLNLGEPAEAFEWYRVGTAVGNTRNQGPDIILPISAAGASGGQAPATGNR</sequence>
<keyword evidence="2 8" id="KW-0645">Protease</keyword>
<evidence type="ECO:0000256" key="4">
    <source>
        <dbReference type="ARBA" id="ARBA00022801"/>
    </source>
</evidence>
<dbReference type="GO" id="GO:0106300">
    <property type="term" value="P:protein-DNA covalent cross-linking repair"/>
    <property type="evidence" value="ECO:0007669"/>
    <property type="project" value="InterPro"/>
</dbReference>